<evidence type="ECO:0000313" key="2">
    <source>
        <dbReference type="Proteomes" id="UP001420932"/>
    </source>
</evidence>
<protein>
    <submittedName>
        <fullName evidence="1">Uncharacterized protein</fullName>
    </submittedName>
</protein>
<gene>
    <name evidence="1" type="ORF">Syun_030686</name>
</gene>
<dbReference type="EMBL" id="JBBNAF010000058">
    <property type="protein sequence ID" value="KAK9081006.1"/>
    <property type="molecule type" value="Genomic_DNA"/>
</dbReference>
<reference evidence="1 2" key="1">
    <citation type="submission" date="2024-01" db="EMBL/GenBank/DDBJ databases">
        <title>Genome assemblies of Stephania.</title>
        <authorList>
            <person name="Yang L."/>
        </authorList>
    </citation>
    <scope>NUCLEOTIDE SEQUENCE [LARGE SCALE GENOMIC DNA]</scope>
    <source>
        <strain evidence="1">YNDBR</strain>
        <tissue evidence="1">Leaf</tissue>
    </source>
</reference>
<proteinExistence type="predicted"/>
<name>A0AAP0DTY8_9MAGN</name>
<comment type="caution">
    <text evidence="1">The sequence shown here is derived from an EMBL/GenBank/DDBJ whole genome shotgun (WGS) entry which is preliminary data.</text>
</comment>
<evidence type="ECO:0000313" key="1">
    <source>
        <dbReference type="EMBL" id="KAK9081006.1"/>
    </source>
</evidence>
<keyword evidence="2" id="KW-1185">Reference proteome</keyword>
<accession>A0AAP0DTY8</accession>
<dbReference type="AlphaFoldDB" id="A0AAP0DTY8"/>
<dbReference type="Proteomes" id="UP001420932">
    <property type="component" value="Unassembled WGS sequence"/>
</dbReference>
<organism evidence="1 2">
    <name type="scientific">Stephania yunnanensis</name>
    <dbReference type="NCBI Taxonomy" id="152371"/>
    <lineage>
        <taxon>Eukaryota</taxon>
        <taxon>Viridiplantae</taxon>
        <taxon>Streptophyta</taxon>
        <taxon>Embryophyta</taxon>
        <taxon>Tracheophyta</taxon>
        <taxon>Spermatophyta</taxon>
        <taxon>Magnoliopsida</taxon>
        <taxon>Ranunculales</taxon>
        <taxon>Menispermaceae</taxon>
        <taxon>Menispermoideae</taxon>
        <taxon>Cissampelideae</taxon>
        <taxon>Stephania</taxon>
    </lineage>
</organism>
<sequence>MGNERNARAIRGDQRKRNYGEIVGLHTRLGTLDTRRQDHLEEEKTQYKAGVVAAL</sequence>